<feature type="region of interest" description="Disordered" evidence="1">
    <location>
        <begin position="273"/>
        <end position="293"/>
    </location>
</feature>
<dbReference type="Proteomes" id="UP001603857">
    <property type="component" value="Unassembled WGS sequence"/>
</dbReference>
<protein>
    <recommendedName>
        <fullName evidence="4">Cyclin N-terminal domain-containing protein</fullName>
    </recommendedName>
</protein>
<evidence type="ECO:0008006" key="4">
    <source>
        <dbReference type="Google" id="ProtNLM"/>
    </source>
</evidence>
<proteinExistence type="predicted"/>
<dbReference type="EMBL" id="JBGMDY010000008">
    <property type="protein sequence ID" value="KAL2325742.1"/>
    <property type="molecule type" value="Genomic_DNA"/>
</dbReference>
<dbReference type="AlphaFoldDB" id="A0ABD1LQE3"/>
<name>A0ABD1LQE3_9FABA</name>
<comment type="caution">
    <text evidence="2">The sequence shown here is derived from an EMBL/GenBank/DDBJ whole genome shotgun (WGS) entry which is preliminary data.</text>
</comment>
<feature type="compositionally biased region" description="Basic and acidic residues" evidence="1">
    <location>
        <begin position="608"/>
        <end position="623"/>
    </location>
</feature>
<evidence type="ECO:0000313" key="3">
    <source>
        <dbReference type="Proteomes" id="UP001603857"/>
    </source>
</evidence>
<evidence type="ECO:0000256" key="1">
    <source>
        <dbReference type="SAM" id="MobiDB-lite"/>
    </source>
</evidence>
<dbReference type="InterPro" id="IPR036915">
    <property type="entry name" value="Cyclin-like_sf"/>
</dbReference>
<sequence length="664" mass="74853">MTTRCCHLMLSPPFHHLHTNASSILERWTPPQGTRQHILPLRTQPTTPPSQPRRKRMTSTRTPSLPDQAIYGHIRLCTETPTQLYIPPSIYLPADAPILIAPDRIHPRLPPLDQNKLKGTNLPTQVMPRPTRIELHYTPGVNCGTPQLPATATKATEADAEQYYQNFMVRCSKEASSSGLTEEEKAKTLMYRGYRWKSPCKVYHFSDTSTVFLHYERNEIDFDALSRKYFIHTTLFNLDLYKDAWQSVTETWYTPPVWDWCKDIPPWRPGLPMPWDSPVPHEAPEEPGSEPVDAEPISVAPSTAIAPTSAPQVVTMDVLDQFKSDIDAKFDKLYALIASALPHKDNLLKPLTALKDPNVANIDDDFKDSLSCSLYAANIYDNMRVLARRPYPNFMETVQRDITHSMRAILVDWLVELYILKEVHGKVVTLGMWGNVVVESSLLDMCGKCMDVGCASAVFVRMSPREKERGVRECEVCADAGVRSPIYRHASQDINTIVLASIWVPHSGFPGRIEKLTHEYDRIEMNTACIHVLVLQIARIGQNELNTARIEINMGRIDDEGVDSSVQVPSDCFLDGCLVFWLTNEYYSLPLQALELIFTSPLQALEKTGDNGRRKELNRRSGDPEEGYGNEPASMRISRLAAWQNNPAAQQNDHIAGSCAPSAH</sequence>
<reference evidence="2 3" key="1">
    <citation type="submission" date="2024-08" db="EMBL/GenBank/DDBJ databases">
        <title>Insights into the chromosomal genome structure of Flemingia macrophylla.</title>
        <authorList>
            <person name="Ding Y."/>
            <person name="Zhao Y."/>
            <person name="Bi W."/>
            <person name="Wu M."/>
            <person name="Zhao G."/>
            <person name="Gong Y."/>
            <person name="Li W."/>
            <person name="Zhang P."/>
        </authorList>
    </citation>
    <scope>NUCLEOTIDE SEQUENCE [LARGE SCALE GENOMIC DNA]</scope>
    <source>
        <strain evidence="2">DYQJB</strain>
        <tissue evidence="2">Leaf</tissue>
    </source>
</reference>
<organism evidence="2 3">
    <name type="scientific">Flemingia macrophylla</name>
    <dbReference type="NCBI Taxonomy" id="520843"/>
    <lineage>
        <taxon>Eukaryota</taxon>
        <taxon>Viridiplantae</taxon>
        <taxon>Streptophyta</taxon>
        <taxon>Embryophyta</taxon>
        <taxon>Tracheophyta</taxon>
        <taxon>Spermatophyta</taxon>
        <taxon>Magnoliopsida</taxon>
        <taxon>eudicotyledons</taxon>
        <taxon>Gunneridae</taxon>
        <taxon>Pentapetalae</taxon>
        <taxon>rosids</taxon>
        <taxon>fabids</taxon>
        <taxon>Fabales</taxon>
        <taxon>Fabaceae</taxon>
        <taxon>Papilionoideae</taxon>
        <taxon>50 kb inversion clade</taxon>
        <taxon>NPAAA clade</taxon>
        <taxon>indigoferoid/millettioid clade</taxon>
        <taxon>Phaseoleae</taxon>
        <taxon>Flemingia</taxon>
    </lineage>
</organism>
<accession>A0ABD1LQE3</accession>
<gene>
    <name evidence="2" type="ORF">Fmac_024800</name>
</gene>
<keyword evidence="3" id="KW-1185">Reference proteome</keyword>
<feature type="region of interest" description="Disordered" evidence="1">
    <location>
        <begin position="33"/>
        <end position="65"/>
    </location>
</feature>
<dbReference type="SUPFAM" id="SSF47954">
    <property type="entry name" value="Cyclin-like"/>
    <property type="match status" value="1"/>
</dbReference>
<evidence type="ECO:0000313" key="2">
    <source>
        <dbReference type="EMBL" id="KAL2325742.1"/>
    </source>
</evidence>
<dbReference type="Gene3D" id="1.10.472.10">
    <property type="entry name" value="Cyclin-like"/>
    <property type="match status" value="1"/>
</dbReference>
<feature type="region of interest" description="Disordered" evidence="1">
    <location>
        <begin position="608"/>
        <end position="634"/>
    </location>
</feature>